<feature type="non-terminal residue" evidence="2">
    <location>
        <position position="1"/>
    </location>
</feature>
<name>A0A0L7RIG8_9HYME</name>
<evidence type="ECO:0008006" key="4">
    <source>
        <dbReference type="Google" id="ProtNLM"/>
    </source>
</evidence>
<dbReference type="InterPro" id="IPR029056">
    <property type="entry name" value="Ribokinase-like"/>
</dbReference>
<dbReference type="OrthoDB" id="198885at2759"/>
<dbReference type="Proteomes" id="UP000053825">
    <property type="component" value="Unassembled WGS sequence"/>
</dbReference>
<sequence length="181" mass="19538">WYEPTDTLKATTLFEAKGQWQNVLHFISPNKNELAVIGKYFGIPVPDNELAMDIEIVKAIAEQLAEFIPVVISTLGSEGVLVVRKALGNDPFYDKEGKLVAHTVINSRLYPPLSHISDDSNETLSVSGCGDCLTAGIIYGIHKNFDETTCLSLALKAASLSLVSLDAVPASLSSLCNDIKC</sequence>
<accession>A0A0L7RIG8</accession>
<organism evidence="2 3">
    <name type="scientific">Habropoda laboriosa</name>
    <dbReference type="NCBI Taxonomy" id="597456"/>
    <lineage>
        <taxon>Eukaryota</taxon>
        <taxon>Metazoa</taxon>
        <taxon>Ecdysozoa</taxon>
        <taxon>Arthropoda</taxon>
        <taxon>Hexapoda</taxon>
        <taxon>Insecta</taxon>
        <taxon>Pterygota</taxon>
        <taxon>Neoptera</taxon>
        <taxon>Endopterygota</taxon>
        <taxon>Hymenoptera</taxon>
        <taxon>Apocrita</taxon>
        <taxon>Aculeata</taxon>
        <taxon>Apoidea</taxon>
        <taxon>Anthophila</taxon>
        <taxon>Apidae</taxon>
        <taxon>Habropoda</taxon>
    </lineage>
</organism>
<proteinExistence type="predicted"/>
<evidence type="ECO:0000313" key="2">
    <source>
        <dbReference type="EMBL" id="KOC70624.1"/>
    </source>
</evidence>
<gene>
    <name evidence="2" type="ORF">WH47_03640</name>
</gene>
<dbReference type="GO" id="GO:0004730">
    <property type="term" value="F:pseudouridylate synthase activity"/>
    <property type="evidence" value="ECO:0007669"/>
    <property type="project" value="TreeGrafter"/>
</dbReference>
<dbReference type="PANTHER" id="PTHR42909:SF1">
    <property type="entry name" value="CARBOHYDRATE KINASE PFKB DOMAIN-CONTAINING PROTEIN"/>
    <property type="match status" value="1"/>
</dbReference>
<evidence type="ECO:0000313" key="3">
    <source>
        <dbReference type="Proteomes" id="UP000053825"/>
    </source>
</evidence>
<dbReference type="GO" id="GO:0005737">
    <property type="term" value="C:cytoplasm"/>
    <property type="evidence" value="ECO:0007669"/>
    <property type="project" value="TreeGrafter"/>
</dbReference>
<evidence type="ECO:0000256" key="1">
    <source>
        <dbReference type="ARBA" id="ARBA00022723"/>
    </source>
</evidence>
<dbReference type="SUPFAM" id="SSF53613">
    <property type="entry name" value="Ribokinase-like"/>
    <property type="match status" value="1"/>
</dbReference>
<keyword evidence="3" id="KW-1185">Reference proteome</keyword>
<dbReference type="PANTHER" id="PTHR42909">
    <property type="entry name" value="ZGC:136858"/>
    <property type="match status" value="1"/>
</dbReference>
<dbReference type="Gene3D" id="3.40.1190.20">
    <property type="match status" value="1"/>
</dbReference>
<dbReference type="STRING" id="597456.A0A0L7RIG8"/>
<dbReference type="EMBL" id="KQ414584">
    <property type="protein sequence ID" value="KOC70624.1"/>
    <property type="molecule type" value="Genomic_DNA"/>
</dbReference>
<keyword evidence="1" id="KW-0479">Metal-binding</keyword>
<reference evidence="2 3" key="1">
    <citation type="submission" date="2015-07" db="EMBL/GenBank/DDBJ databases">
        <title>The genome of Habropoda laboriosa.</title>
        <authorList>
            <person name="Pan H."/>
            <person name="Kapheim K."/>
        </authorList>
    </citation>
    <scope>NUCLEOTIDE SEQUENCE [LARGE SCALE GENOMIC DNA]</scope>
    <source>
        <strain evidence="2">0110345459</strain>
    </source>
</reference>
<dbReference type="AlphaFoldDB" id="A0A0L7RIG8"/>
<dbReference type="GO" id="GO:0046872">
    <property type="term" value="F:metal ion binding"/>
    <property type="evidence" value="ECO:0007669"/>
    <property type="project" value="UniProtKB-KW"/>
</dbReference>
<protein>
    <recommendedName>
        <fullName evidence="4">Carbohydrate kinase PfkB domain-containing protein</fullName>
    </recommendedName>
</protein>
<dbReference type="GO" id="GO:0016798">
    <property type="term" value="F:hydrolase activity, acting on glycosyl bonds"/>
    <property type="evidence" value="ECO:0007669"/>
    <property type="project" value="TreeGrafter"/>
</dbReference>